<dbReference type="HOGENOM" id="CLU_172337_0_0_4"/>
<dbReference type="STRING" id="1247726.MIM_c33460"/>
<reference evidence="1 2" key="1">
    <citation type="journal article" date="2014" name="Microbiology">
        <title>Unravelling the complete genome sequence of Advenella mimigardefordensis strain DPN7T and novel insights in the catabolism of the xenobiotic polythioester precursor 3,3'-dithiodipropionate.</title>
        <authorList>
            <person name="Wubbeler J.H."/>
            <person name="Hiessl S."/>
            <person name="Schuldes J."/>
            <person name="Thurmer A."/>
            <person name="Daniel R."/>
            <person name="Steinbuchel A."/>
        </authorList>
    </citation>
    <scope>NUCLEOTIDE SEQUENCE [LARGE SCALE GENOMIC DNA]</scope>
    <source>
        <strain evidence="2">DSM 17166 / LMG 22922 / DPN7</strain>
    </source>
</reference>
<dbReference type="OrthoDB" id="2866001at2"/>
<proteinExistence type="predicted"/>
<dbReference type="RefSeq" id="WP_025374084.1">
    <property type="nucleotide sequence ID" value="NZ_CP003915.1"/>
</dbReference>
<evidence type="ECO:0000313" key="2">
    <source>
        <dbReference type="Proteomes" id="UP000019095"/>
    </source>
</evidence>
<dbReference type="eggNOG" id="COG0633">
    <property type="taxonomic scope" value="Bacteria"/>
</dbReference>
<keyword evidence="2" id="KW-1185">Reference proteome</keyword>
<dbReference type="Proteomes" id="UP000019095">
    <property type="component" value="Chromosome"/>
</dbReference>
<sequence length="105" mass="11587">MYAIITSKPGQYNAHVMGDAVVVETYEYRFYGKLKAVYQVIQLSAEAQVRIIEDDPPHATNTVSTKFLDKFETVEAAQSALKHLTSFGGLEATLQQCDAQDIGSN</sequence>
<accession>W0PHY8</accession>
<dbReference type="EMBL" id="CP003915">
    <property type="protein sequence ID" value="AHG65407.1"/>
    <property type="molecule type" value="Genomic_DNA"/>
</dbReference>
<organism evidence="1 2">
    <name type="scientific">Advenella mimigardefordensis (strain DSM 17166 / LMG 22922 / DPN7)</name>
    <dbReference type="NCBI Taxonomy" id="1247726"/>
    <lineage>
        <taxon>Bacteria</taxon>
        <taxon>Pseudomonadati</taxon>
        <taxon>Pseudomonadota</taxon>
        <taxon>Betaproteobacteria</taxon>
        <taxon>Burkholderiales</taxon>
        <taxon>Alcaligenaceae</taxon>
    </lineage>
</organism>
<name>W0PHY8_ADVMD</name>
<evidence type="ECO:0000313" key="1">
    <source>
        <dbReference type="EMBL" id="AHG65407.1"/>
    </source>
</evidence>
<protein>
    <submittedName>
        <fullName evidence="1">Uncharacterized protein</fullName>
    </submittedName>
</protein>
<dbReference type="PATRIC" id="fig|1247726.3.peg.3701"/>
<gene>
    <name evidence="1" type="ORF">MIM_c33460</name>
</gene>
<dbReference type="AlphaFoldDB" id="W0PHY8"/>
<dbReference type="KEGG" id="amim:MIM_c33460"/>